<keyword evidence="1" id="KW-0812">Transmembrane</keyword>
<keyword evidence="1" id="KW-0472">Membrane</keyword>
<evidence type="ECO:0000313" key="2">
    <source>
        <dbReference type="EMBL" id="HFB54849.1"/>
    </source>
</evidence>
<feature type="transmembrane region" description="Helical" evidence="1">
    <location>
        <begin position="122"/>
        <end position="140"/>
    </location>
</feature>
<protein>
    <recommendedName>
        <fullName evidence="4">O-antigen ligase domain-containing protein</fullName>
    </recommendedName>
</protein>
<proteinExistence type="predicted"/>
<sequence length="195" mass="22019">MTIFASHMTSGTGGGDVYGRNIALSQLYRFIESAIVFLLLFQFSTALVALLTTDPNDLESQSLLARSLWYPGYVLVLLLMVRYLPAMIRIAVLNPILIVCVLWCGVSYIWSIEPQVTLRRSIALLMTTSFGLFLAMRYDWNQLVQRFALLFLVTALISLFLGLFIPQLGQMQEIHQGAWRGAWLEKNSFGTNMAK</sequence>
<evidence type="ECO:0000313" key="3">
    <source>
        <dbReference type="Proteomes" id="UP000886042"/>
    </source>
</evidence>
<feature type="transmembrane region" description="Helical" evidence="1">
    <location>
        <begin position="30"/>
        <end position="51"/>
    </location>
</feature>
<feature type="transmembrane region" description="Helical" evidence="1">
    <location>
        <begin position="91"/>
        <end position="110"/>
    </location>
</feature>
<evidence type="ECO:0000256" key="1">
    <source>
        <dbReference type="SAM" id="Phobius"/>
    </source>
</evidence>
<name>A0A7C3FXY4_9PROT</name>
<reference evidence="2" key="1">
    <citation type="journal article" date="2020" name="mSystems">
        <title>Genome- and Community-Level Interaction Insights into Carbon Utilization and Element Cycling Functions of Hydrothermarchaeota in Hydrothermal Sediment.</title>
        <authorList>
            <person name="Zhou Z."/>
            <person name="Liu Y."/>
            <person name="Xu W."/>
            <person name="Pan J."/>
            <person name="Luo Z.H."/>
            <person name="Li M."/>
        </authorList>
    </citation>
    <scope>NUCLEOTIDE SEQUENCE [LARGE SCALE GENOMIC DNA]</scope>
    <source>
        <strain evidence="2">HyVt-489</strain>
    </source>
</reference>
<feature type="transmembrane region" description="Helical" evidence="1">
    <location>
        <begin position="147"/>
        <end position="165"/>
    </location>
</feature>
<dbReference type="EMBL" id="DRMN01000192">
    <property type="protein sequence ID" value="HFB54849.1"/>
    <property type="molecule type" value="Genomic_DNA"/>
</dbReference>
<dbReference type="AlphaFoldDB" id="A0A7C3FXY4"/>
<feature type="transmembrane region" description="Helical" evidence="1">
    <location>
        <begin position="63"/>
        <end position="84"/>
    </location>
</feature>
<organism evidence="2 3">
    <name type="scientific">Hellea balneolensis</name>
    <dbReference type="NCBI Taxonomy" id="287478"/>
    <lineage>
        <taxon>Bacteria</taxon>
        <taxon>Pseudomonadati</taxon>
        <taxon>Pseudomonadota</taxon>
        <taxon>Alphaproteobacteria</taxon>
        <taxon>Maricaulales</taxon>
        <taxon>Robiginitomaculaceae</taxon>
        <taxon>Hellea</taxon>
    </lineage>
</organism>
<accession>A0A7C3FXY4</accession>
<evidence type="ECO:0008006" key="4">
    <source>
        <dbReference type="Google" id="ProtNLM"/>
    </source>
</evidence>
<feature type="non-terminal residue" evidence="2">
    <location>
        <position position="195"/>
    </location>
</feature>
<dbReference type="Proteomes" id="UP000886042">
    <property type="component" value="Unassembled WGS sequence"/>
</dbReference>
<gene>
    <name evidence="2" type="ORF">ENJ46_02905</name>
</gene>
<keyword evidence="1" id="KW-1133">Transmembrane helix</keyword>
<comment type="caution">
    <text evidence="2">The sequence shown here is derived from an EMBL/GenBank/DDBJ whole genome shotgun (WGS) entry which is preliminary data.</text>
</comment>